<feature type="signal peptide" evidence="2">
    <location>
        <begin position="1"/>
        <end position="41"/>
    </location>
</feature>
<dbReference type="PIRSF" id="PIRSF017082">
    <property type="entry name" value="YflP"/>
    <property type="match status" value="1"/>
</dbReference>
<dbReference type="Gene3D" id="3.40.190.150">
    <property type="entry name" value="Bordetella uptake gene, domain 1"/>
    <property type="match status" value="1"/>
</dbReference>
<dbReference type="InterPro" id="IPR042100">
    <property type="entry name" value="Bug_dom1"/>
</dbReference>
<dbReference type="PANTHER" id="PTHR42928">
    <property type="entry name" value="TRICARBOXYLATE-BINDING PROTEIN"/>
    <property type="match status" value="1"/>
</dbReference>
<dbReference type="SUPFAM" id="SSF53850">
    <property type="entry name" value="Periplasmic binding protein-like II"/>
    <property type="match status" value="1"/>
</dbReference>
<dbReference type="Pfam" id="PF03401">
    <property type="entry name" value="TctC"/>
    <property type="match status" value="1"/>
</dbReference>
<protein>
    <recommendedName>
        <fullName evidence="5">Twin-arginine translocation pathway signal</fullName>
    </recommendedName>
</protein>
<dbReference type="PANTHER" id="PTHR42928:SF5">
    <property type="entry name" value="BLR1237 PROTEIN"/>
    <property type="match status" value="1"/>
</dbReference>
<evidence type="ECO:0000313" key="3">
    <source>
        <dbReference type="EMBL" id="CAG9185899.1"/>
    </source>
</evidence>
<keyword evidence="2" id="KW-0732">Signal</keyword>
<comment type="similarity">
    <text evidence="1">Belongs to the UPF0065 (bug) family.</text>
</comment>
<accession>A0ABM8XZS7</accession>
<gene>
    <name evidence="3" type="ORF">LMG23994_05961</name>
</gene>
<comment type="caution">
    <text evidence="3">The sequence shown here is derived from an EMBL/GenBank/DDBJ whole genome shotgun (WGS) entry which is preliminary data.</text>
</comment>
<dbReference type="EMBL" id="CAJZAF010000046">
    <property type="protein sequence ID" value="CAG9185899.1"/>
    <property type="molecule type" value="Genomic_DNA"/>
</dbReference>
<dbReference type="Gene3D" id="3.40.190.10">
    <property type="entry name" value="Periplasmic binding protein-like II"/>
    <property type="match status" value="1"/>
</dbReference>
<name>A0ABM8XZS7_9BURK</name>
<dbReference type="InterPro" id="IPR005064">
    <property type="entry name" value="BUG"/>
</dbReference>
<reference evidence="3 4" key="1">
    <citation type="submission" date="2021-08" db="EMBL/GenBank/DDBJ databases">
        <authorList>
            <person name="Peeters C."/>
        </authorList>
    </citation>
    <scope>NUCLEOTIDE SEQUENCE [LARGE SCALE GENOMIC DNA]</scope>
    <source>
        <strain evidence="3 4">LMG 23994</strain>
    </source>
</reference>
<evidence type="ECO:0000256" key="1">
    <source>
        <dbReference type="ARBA" id="ARBA00006987"/>
    </source>
</evidence>
<keyword evidence="4" id="KW-1185">Reference proteome</keyword>
<feature type="chain" id="PRO_5046726661" description="Twin-arginine translocation pathway signal" evidence="2">
    <location>
        <begin position="42"/>
        <end position="338"/>
    </location>
</feature>
<dbReference type="Proteomes" id="UP000701702">
    <property type="component" value="Unassembled WGS sequence"/>
</dbReference>
<evidence type="ECO:0000313" key="4">
    <source>
        <dbReference type="Proteomes" id="UP000701702"/>
    </source>
</evidence>
<organism evidence="3 4">
    <name type="scientific">Cupriavidus pinatubonensis</name>
    <dbReference type="NCBI Taxonomy" id="248026"/>
    <lineage>
        <taxon>Bacteria</taxon>
        <taxon>Pseudomonadati</taxon>
        <taxon>Pseudomonadota</taxon>
        <taxon>Betaproteobacteria</taxon>
        <taxon>Burkholderiales</taxon>
        <taxon>Burkholderiaceae</taxon>
        <taxon>Cupriavidus</taxon>
    </lineage>
</organism>
<sequence length="338" mass="35349">MWARCMATKYISELRRLRLKTAVRQLGLALTLAASAMTATAGTWPEKPVKFVVPFGPGGANDLVARAVADAASKQLGQPIIVENKPGAGSVLGADYVAKSAPDGYTFLAPAGGVITNAMIKAHLPYKEQDLVPVSMLAVSPSVIVVPADSPIKDLKSLIALGKGGKGLNFATAGTGSTPHFVGEMLKLATGVKVEIIPYKSGSEGMVAVVGKQVDATSEASVVVLPQVKGGKLRALASTWNTRIAAMPDVPTTAELGYPTIFIGHWSGVFAPRGTPEAILDKMNKAIDTAIKSPELRARLIPQGIQPMGGTRADFSKFLAEEKARLGPIARAANMKED</sequence>
<proteinExistence type="inferred from homology"/>
<evidence type="ECO:0000256" key="2">
    <source>
        <dbReference type="SAM" id="SignalP"/>
    </source>
</evidence>
<evidence type="ECO:0008006" key="5">
    <source>
        <dbReference type="Google" id="ProtNLM"/>
    </source>
</evidence>
<dbReference type="CDD" id="cd07012">
    <property type="entry name" value="PBP2_Bug_TTT"/>
    <property type="match status" value="1"/>
</dbReference>